<sequence length="115" mass="12807">INLVEQGPEWGHEYINDRELCQSSESFTTKAFLNEFDAPAWDVHELFAAGPKRDCGQEHKTAGDTECDCRAVAVQQNGHEEIRKKRAQVDGKVEPAIYLGHQALIGFPKLVTNVG</sequence>
<dbReference type="EMBL" id="BARW01015242">
    <property type="protein sequence ID" value="GAI92447.1"/>
    <property type="molecule type" value="Genomic_DNA"/>
</dbReference>
<reference evidence="1" key="1">
    <citation type="journal article" date="2014" name="Front. Microbiol.">
        <title>High frequency of phylogenetically diverse reductive dehalogenase-homologous genes in deep subseafloor sedimentary metagenomes.</title>
        <authorList>
            <person name="Kawai M."/>
            <person name="Futagami T."/>
            <person name="Toyoda A."/>
            <person name="Takaki Y."/>
            <person name="Nishi S."/>
            <person name="Hori S."/>
            <person name="Arai W."/>
            <person name="Tsubouchi T."/>
            <person name="Morono Y."/>
            <person name="Uchiyama I."/>
            <person name="Ito T."/>
            <person name="Fujiyama A."/>
            <person name="Inagaki F."/>
            <person name="Takami H."/>
        </authorList>
    </citation>
    <scope>NUCLEOTIDE SEQUENCE</scope>
    <source>
        <strain evidence="1">Expedition CK06-06</strain>
    </source>
</reference>
<comment type="caution">
    <text evidence="1">The sequence shown here is derived from an EMBL/GenBank/DDBJ whole genome shotgun (WGS) entry which is preliminary data.</text>
</comment>
<feature type="non-terminal residue" evidence="1">
    <location>
        <position position="1"/>
    </location>
</feature>
<name>X1SHG2_9ZZZZ</name>
<protein>
    <submittedName>
        <fullName evidence="1">Uncharacterized protein</fullName>
    </submittedName>
</protein>
<organism evidence="1">
    <name type="scientific">marine sediment metagenome</name>
    <dbReference type="NCBI Taxonomy" id="412755"/>
    <lineage>
        <taxon>unclassified sequences</taxon>
        <taxon>metagenomes</taxon>
        <taxon>ecological metagenomes</taxon>
    </lineage>
</organism>
<evidence type="ECO:0000313" key="1">
    <source>
        <dbReference type="EMBL" id="GAI92447.1"/>
    </source>
</evidence>
<gene>
    <name evidence="1" type="ORF">S12H4_26795</name>
</gene>
<proteinExistence type="predicted"/>
<dbReference type="AlphaFoldDB" id="X1SHG2"/>
<accession>X1SHG2</accession>